<protein>
    <recommendedName>
        <fullName evidence="3">Mitochondrial ATPase complex subunit ATP10</fullName>
    </recommendedName>
</protein>
<dbReference type="PANTHER" id="PTHR28106:SF1">
    <property type="entry name" value="MITOCHONDRIAL ATPASE COMPLEX SUBUNIT ATP10"/>
    <property type="match status" value="1"/>
</dbReference>
<dbReference type="Proteomes" id="UP001472866">
    <property type="component" value="Chromosome 03"/>
</dbReference>
<evidence type="ECO:0000313" key="1">
    <source>
        <dbReference type="EMBL" id="WZN61160.1"/>
    </source>
</evidence>
<dbReference type="EMBL" id="CP151503">
    <property type="protein sequence ID" value="WZN61160.1"/>
    <property type="molecule type" value="Genomic_DNA"/>
</dbReference>
<proteinExistence type="predicted"/>
<dbReference type="InterPro" id="IPR007849">
    <property type="entry name" value="ATP10"/>
</dbReference>
<accession>A0AAX4P6A1</accession>
<evidence type="ECO:0008006" key="3">
    <source>
        <dbReference type="Google" id="ProtNLM"/>
    </source>
</evidence>
<dbReference type="GO" id="GO:0005743">
    <property type="term" value="C:mitochondrial inner membrane"/>
    <property type="evidence" value="ECO:0007669"/>
    <property type="project" value="TreeGrafter"/>
</dbReference>
<keyword evidence="2" id="KW-1185">Reference proteome</keyword>
<dbReference type="Pfam" id="PF05176">
    <property type="entry name" value="ATP-synt_10"/>
    <property type="match status" value="1"/>
</dbReference>
<name>A0AAX4P6A1_9CHLO</name>
<organism evidence="1 2">
    <name type="scientific">Chloropicon roscoffensis</name>
    <dbReference type="NCBI Taxonomy" id="1461544"/>
    <lineage>
        <taxon>Eukaryota</taxon>
        <taxon>Viridiplantae</taxon>
        <taxon>Chlorophyta</taxon>
        <taxon>Chloropicophyceae</taxon>
        <taxon>Chloropicales</taxon>
        <taxon>Chloropicaceae</taxon>
        <taxon>Chloropicon</taxon>
    </lineage>
</organism>
<reference evidence="1 2" key="1">
    <citation type="submission" date="2024-03" db="EMBL/GenBank/DDBJ databases">
        <title>Complete genome sequence of the green alga Chloropicon roscoffensis RCC1871.</title>
        <authorList>
            <person name="Lemieux C."/>
            <person name="Pombert J.-F."/>
            <person name="Otis C."/>
            <person name="Turmel M."/>
        </authorList>
    </citation>
    <scope>NUCLEOTIDE SEQUENCE [LARGE SCALE GENOMIC DNA]</scope>
    <source>
        <strain evidence="1 2">RCC1871</strain>
    </source>
</reference>
<dbReference type="GO" id="GO:0033615">
    <property type="term" value="P:mitochondrial proton-transporting ATP synthase complex assembly"/>
    <property type="evidence" value="ECO:0007669"/>
    <property type="project" value="TreeGrafter"/>
</dbReference>
<dbReference type="PANTHER" id="PTHR28106">
    <property type="entry name" value="MITOCHONDRIAL ATPASE COMPLEX SUBUNIT ATP10"/>
    <property type="match status" value="1"/>
</dbReference>
<evidence type="ECO:0000313" key="2">
    <source>
        <dbReference type="Proteomes" id="UP001472866"/>
    </source>
</evidence>
<sequence>MRDSGGKVVASSQGLVPVQRARPFPSGVSATHVDPTLATRDLRDLVSSAPATVVGVYFRENAVAHLRSWTEPLSSKGARTMEVCCVESLLFRAGPLRSLVLRGLRANAEKRLQGKNLGTVESVACFGNLRDFQRDLGIENRLAAYCFLVDSSGNVRWRGSGEASDAEVRSLWGAAQALESEEAGARRR</sequence>
<dbReference type="AlphaFoldDB" id="A0AAX4P6A1"/>
<gene>
    <name evidence="1" type="ORF">HKI87_03g26940</name>
</gene>